<evidence type="ECO:0000313" key="2">
    <source>
        <dbReference type="EMBL" id="KAF5889830.1"/>
    </source>
</evidence>
<evidence type="ECO:0000256" key="1">
    <source>
        <dbReference type="SAM" id="MobiDB-lite"/>
    </source>
</evidence>
<keyword evidence="3" id="KW-1185">Reference proteome</keyword>
<accession>A0A8J4X9R6</accession>
<comment type="caution">
    <text evidence="2">The sequence shown here is derived from an EMBL/GenBank/DDBJ whole genome shotgun (WGS) entry which is preliminary data.</text>
</comment>
<name>A0A8J4X9R6_CLAMG</name>
<dbReference type="EMBL" id="QNUK01000763">
    <property type="protein sequence ID" value="KAF5889830.1"/>
    <property type="molecule type" value="Genomic_DNA"/>
</dbReference>
<organism evidence="2 3">
    <name type="scientific">Clarias magur</name>
    <name type="common">Asian catfish</name>
    <name type="synonym">Macropteronotus magur</name>
    <dbReference type="NCBI Taxonomy" id="1594786"/>
    <lineage>
        <taxon>Eukaryota</taxon>
        <taxon>Metazoa</taxon>
        <taxon>Chordata</taxon>
        <taxon>Craniata</taxon>
        <taxon>Vertebrata</taxon>
        <taxon>Euteleostomi</taxon>
        <taxon>Actinopterygii</taxon>
        <taxon>Neopterygii</taxon>
        <taxon>Teleostei</taxon>
        <taxon>Ostariophysi</taxon>
        <taxon>Siluriformes</taxon>
        <taxon>Clariidae</taxon>
        <taxon>Clarias</taxon>
    </lineage>
</organism>
<sequence length="218" mass="23688">MADISLLYAEVCQLRKTVSHLEERLSQALNRSSQATPALCSVCKADLNTSDSEHRHGEDPEQSVCGDAAEEWPDGGPQESEPGPSVHLYSDVTPSESPPSEHALQTPLNCAEQNATRGPVMMCSVTLMDCRTKVEVNGNAAQEEDPDNPEGPDEACDDFCPSTGNDHQHHRGSQAVWWSVPLEKDRRLLSGVGRRSIVLEDCWNNELVSLDASPKAAA</sequence>
<dbReference type="Proteomes" id="UP000727407">
    <property type="component" value="Unassembled WGS sequence"/>
</dbReference>
<feature type="compositionally biased region" description="Acidic residues" evidence="1">
    <location>
        <begin position="142"/>
        <end position="157"/>
    </location>
</feature>
<dbReference type="AlphaFoldDB" id="A0A8J4X9R6"/>
<reference evidence="2" key="1">
    <citation type="submission" date="2020-07" db="EMBL/GenBank/DDBJ databases">
        <title>Clarias magur genome sequencing, assembly and annotation.</title>
        <authorList>
            <person name="Kushwaha B."/>
            <person name="Kumar R."/>
            <person name="Das P."/>
            <person name="Joshi C.G."/>
            <person name="Kumar D."/>
            <person name="Nagpure N.S."/>
            <person name="Pandey M."/>
            <person name="Agarwal S."/>
            <person name="Srivastava S."/>
            <person name="Singh M."/>
            <person name="Sahoo L."/>
            <person name="Jayasankar P."/>
            <person name="Meher P.K."/>
            <person name="Koringa P.G."/>
            <person name="Iquebal M.A."/>
            <person name="Das S.P."/>
            <person name="Bit A."/>
            <person name="Patnaik S."/>
            <person name="Patel N."/>
            <person name="Shah T.M."/>
            <person name="Hinsu A."/>
            <person name="Jena J.K."/>
        </authorList>
    </citation>
    <scope>NUCLEOTIDE SEQUENCE</scope>
    <source>
        <strain evidence="2">CIFAMagur01</strain>
        <tissue evidence="2">Testis</tissue>
    </source>
</reference>
<protein>
    <submittedName>
        <fullName evidence="2">Zinc finger protein</fullName>
    </submittedName>
</protein>
<feature type="region of interest" description="Disordered" evidence="1">
    <location>
        <begin position="138"/>
        <end position="173"/>
    </location>
</feature>
<feature type="region of interest" description="Disordered" evidence="1">
    <location>
        <begin position="50"/>
        <end position="105"/>
    </location>
</feature>
<evidence type="ECO:0000313" key="3">
    <source>
        <dbReference type="Proteomes" id="UP000727407"/>
    </source>
</evidence>
<gene>
    <name evidence="2" type="ORF">DAT39_020470</name>
</gene>
<dbReference type="OrthoDB" id="40579at2759"/>
<proteinExistence type="predicted"/>